<feature type="compositionally biased region" description="Polar residues" evidence="3">
    <location>
        <begin position="113"/>
        <end position="128"/>
    </location>
</feature>
<keyword evidence="6" id="KW-0808">Transferase</keyword>
<keyword evidence="6" id="KW-0418">Kinase</keyword>
<dbReference type="OrthoDB" id="6718656at2759"/>
<dbReference type="PRINTS" id="PR00109">
    <property type="entry name" value="TYRKINASE"/>
</dbReference>
<sequence length="690" mass="77806">MTINGTISTPKRRQTLQGQVTANKSLKSKSAINTPMSSSPPSPKPKRTYTHNPRSKSLTLRASPKKDSEKSEFQFDDRDTTTTTTTTTTATESIGSVASPVHSDQTNLEESDPNSVSIITSPTQSLGNHESIEQAIKSLEEKIKLDQHEHAIRILSRQLQQPEYKKDANDPNASGKKSLRANTVSPKPAERKSLIRPKSYSYSGGGSQSYSNPQRSQPANNELQRKASMASIKPKHLCTCGDADSFWCQVCENRRFKSSFLKWTSGNKSLDSLIQETQLTTAGPFNYLEWIPFDRFRHIKSFDVGGYGTLSTAVWLDGPRSLRDEKIQTKWKRDSRKKVMLKFLRDSEHITQDFLNEFAAYYKRIAWDNCMLQCYGISQDPSTKNYIIVQEFAEHGNLRKYLSENIENTSWKLKLALTCDIAKALKTIHGANLIHRDFHCGNIMITNDIYTAMGDLGLCHPIVGDGKFYGVLPYLAPEVIKRREFSKASDIYSFAFVMWEIASGIKPFSDRPHDSELAFDICMGSRPKPIDGTPPCYTALMEQCWDPDPSKRPSAESLHRTLFDWAKKIVETPKLPYKVNTEFAVAEQWRVRTHPHPSASVKEHPEAKYTSQLFDLQDSNIPDMDEVACDPPDSEHVKSEPSQSPSVESVGSNTVIEESTPKCKSPDKQLINDAISPKILPNEKQMEFEF</sequence>
<keyword evidence="1" id="KW-0547">Nucleotide-binding</keyword>
<evidence type="ECO:0000313" key="7">
    <source>
        <dbReference type="Proteomes" id="UP000247702"/>
    </source>
</evidence>
<keyword evidence="2" id="KW-0067">ATP-binding</keyword>
<name>A0A2Z6RL56_9GLOM</name>
<dbReference type="PANTHER" id="PTHR24418">
    <property type="entry name" value="TYROSINE-PROTEIN KINASE"/>
    <property type="match status" value="1"/>
</dbReference>
<feature type="region of interest" description="Disordered" evidence="3">
    <location>
        <begin position="156"/>
        <end position="228"/>
    </location>
</feature>
<feature type="domain" description="Protein kinase" evidence="4">
    <location>
        <begin position="296"/>
        <end position="562"/>
    </location>
</feature>
<dbReference type="GO" id="GO:0005524">
    <property type="term" value="F:ATP binding"/>
    <property type="evidence" value="ECO:0007669"/>
    <property type="project" value="UniProtKB-KW"/>
</dbReference>
<feature type="compositionally biased region" description="Basic and acidic residues" evidence="3">
    <location>
        <begin position="64"/>
        <end position="80"/>
    </location>
</feature>
<dbReference type="InterPro" id="IPR001245">
    <property type="entry name" value="Ser-Thr/Tyr_kinase_cat_dom"/>
</dbReference>
<evidence type="ECO:0000313" key="5">
    <source>
        <dbReference type="EMBL" id="GBC03526.1"/>
    </source>
</evidence>
<dbReference type="InterPro" id="IPR050198">
    <property type="entry name" value="Non-receptor_tyrosine_kinases"/>
</dbReference>
<dbReference type="EMBL" id="BEXD01003891">
    <property type="protein sequence ID" value="GBC03526.1"/>
    <property type="molecule type" value="Genomic_DNA"/>
</dbReference>
<evidence type="ECO:0000256" key="3">
    <source>
        <dbReference type="SAM" id="MobiDB-lite"/>
    </source>
</evidence>
<feature type="compositionally biased region" description="Low complexity" evidence="3">
    <location>
        <begin position="81"/>
        <end position="91"/>
    </location>
</feature>
<organism evidence="5 7">
    <name type="scientific">Rhizophagus clarus</name>
    <dbReference type="NCBI Taxonomy" id="94130"/>
    <lineage>
        <taxon>Eukaryota</taxon>
        <taxon>Fungi</taxon>
        <taxon>Fungi incertae sedis</taxon>
        <taxon>Mucoromycota</taxon>
        <taxon>Glomeromycotina</taxon>
        <taxon>Glomeromycetes</taxon>
        <taxon>Glomerales</taxon>
        <taxon>Glomeraceae</taxon>
        <taxon>Rhizophagus</taxon>
    </lineage>
</organism>
<feature type="compositionally biased region" description="Polar residues" evidence="3">
    <location>
        <begin position="212"/>
        <end position="222"/>
    </location>
</feature>
<feature type="region of interest" description="Disordered" evidence="3">
    <location>
        <begin position="1"/>
        <end position="128"/>
    </location>
</feature>
<dbReference type="AlphaFoldDB" id="A0A2Z6RL56"/>
<dbReference type="InterPro" id="IPR000719">
    <property type="entry name" value="Prot_kinase_dom"/>
</dbReference>
<reference evidence="5 7" key="1">
    <citation type="submission" date="2017-11" db="EMBL/GenBank/DDBJ databases">
        <title>The genome of Rhizophagus clarus HR1 reveals common genetic basis of auxotrophy among arbuscular mycorrhizal fungi.</title>
        <authorList>
            <person name="Kobayashi Y."/>
        </authorList>
    </citation>
    <scope>NUCLEOTIDE SEQUENCE [LARGE SCALE GENOMIC DNA]</scope>
    <source>
        <strain evidence="5 7">HR1</strain>
    </source>
</reference>
<evidence type="ECO:0000259" key="4">
    <source>
        <dbReference type="PROSITE" id="PS50011"/>
    </source>
</evidence>
<dbReference type="Proteomes" id="UP000615446">
    <property type="component" value="Unassembled WGS sequence"/>
</dbReference>
<reference evidence="6" key="2">
    <citation type="submission" date="2019-10" db="EMBL/GenBank/DDBJ databases">
        <title>Conservation and host-specific expression of non-tandemly repeated heterogenous ribosome RNA gene in arbuscular mycorrhizal fungi.</title>
        <authorList>
            <person name="Maeda T."/>
            <person name="Kobayashi Y."/>
            <person name="Nakagawa T."/>
            <person name="Ezawa T."/>
            <person name="Yamaguchi K."/>
            <person name="Bino T."/>
            <person name="Nishimoto Y."/>
            <person name="Shigenobu S."/>
            <person name="Kawaguchi M."/>
        </authorList>
    </citation>
    <scope>NUCLEOTIDE SEQUENCE</scope>
    <source>
        <strain evidence="6">HR1</strain>
    </source>
</reference>
<gene>
    <name evidence="6" type="ORF">RCL2_001001700</name>
    <name evidence="5" type="ORF">RclHR1_05180003</name>
</gene>
<feature type="compositionally biased region" description="Polar residues" evidence="3">
    <location>
        <begin position="50"/>
        <end position="60"/>
    </location>
</feature>
<dbReference type="Proteomes" id="UP000247702">
    <property type="component" value="Unassembled WGS sequence"/>
</dbReference>
<evidence type="ECO:0000256" key="2">
    <source>
        <dbReference type="ARBA" id="ARBA00022840"/>
    </source>
</evidence>
<accession>A0A2Z6RL56</accession>
<comment type="caution">
    <text evidence="5">The sequence shown here is derived from an EMBL/GenBank/DDBJ whole genome shotgun (WGS) entry which is preliminary data.</text>
</comment>
<evidence type="ECO:0000313" key="6">
    <source>
        <dbReference type="EMBL" id="GES82832.1"/>
    </source>
</evidence>
<dbReference type="SUPFAM" id="SSF56112">
    <property type="entry name" value="Protein kinase-like (PK-like)"/>
    <property type="match status" value="1"/>
</dbReference>
<dbReference type="GO" id="GO:0004672">
    <property type="term" value="F:protein kinase activity"/>
    <property type="evidence" value="ECO:0007669"/>
    <property type="project" value="InterPro"/>
</dbReference>
<feature type="region of interest" description="Disordered" evidence="3">
    <location>
        <begin position="629"/>
        <end position="669"/>
    </location>
</feature>
<dbReference type="Pfam" id="PF07714">
    <property type="entry name" value="PK_Tyr_Ser-Thr"/>
    <property type="match status" value="1"/>
</dbReference>
<protein>
    <submittedName>
        <fullName evidence="6">Kinase-like domain-containing protein</fullName>
    </submittedName>
</protein>
<feature type="compositionally biased region" description="Low complexity" evidence="3">
    <location>
        <begin position="640"/>
        <end position="652"/>
    </location>
</feature>
<dbReference type="PROSITE" id="PS50011">
    <property type="entry name" value="PROTEIN_KINASE_DOM"/>
    <property type="match status" value="1"/>
</dbReference>
<dbReference type="InterPro" id="IPR011009">
    <property type="entry name" value="Kinase-like_dom_sf"/>
</dbReference>
<proteinExistence type="predicted"/>
<dbReference type="EMBL" id="BLAL01000063">
    <property type="protein sequence ID" value="GES82832.1"/>
    <property type="molecule type" value="Genomic_DNA"/>
</dbReference>
<feature type="compositionally biased region" description="Polar residues" evidence="3">
    <location>
        <begin position="1"/>
        <end position="36"/>
    </location>
</feature>
<feature type="compositionally biased region" description="Polar residues" evidence="3">
    <location>
        <begin position="92"/>
        <end position="106"/>
    </location>
</feature>
<evidence type="ECO:0000256" key="1">
    <source>
        <dbReference type="ARBA" id="ARBA00022741"/>
    </source>
</evidence>
<dbReference type="Gene3D" id="1.10.510.10">
    <property type="entry name" value="Transferase(Phosphotransferase) domain 1"/>
    <property type="match status" value="1"/>
</dbReference>
<keyword evidence="7" id="KW-1185">Reference proteome</keyword>